<dbReference type="InterPro" id="IPR012902">
    <property type="entry name" value="N_methyl_site"/>
</dbReference>
<organism evidence="2 3">
    <name type="scientific">Candidatus Nitrosoglobus terrae</name>
    <dbReference type="NCBI Taxonomy" id="1630141"/>
    <lineage>
        <taxon>Bacteria</taxon>
        <taxon>Pseudomonadati</taxon>
        <taxon>Pseudomonadota</taxon>
        <taxon>Gammaproteobacteria</taxon>
        <taxon>Chromatiales</taxon>
        <taxon>Chromatiaceae</taxon>
        <taxon>Candidatus Nitrosoglobus</taxon>
    </lineage>
</organism>
<keyword evidence="1" id="KW-0812">Transmembrane</keyword>
<proteinExistence type="predicted"/>
<protein>
    <recommendedName>
        <fullName evidence="4">Type IV pilus modification protein PilV</fullName>
    </recommendedName>
</protein>
<keyword evidence="3" id="KW-1185">Reference proteome</keyword>
<dbReference type="KEGG" id="ntt:TAO_0824"/>
<evidence type="ECO:0008006" key="4">
    <source>
        <dbReference type="Google" id="ProtNLM"/>
    </source>
</evidence>
<feature type="transmembrane region" description="Helical" evidence="1">
    <location>
        <begin position="12"/>
        <end position="33"/>
    </location>
</feature>
<reference evidence="2 3" key="1">
    <citation type="journal article" date="2017" name="ISME J.">
        <title>An acid-tolerant ammonia-oxidizing ?-proteobacterium from soil.</title>
        <authorList>
            <person name="Hayatsu M."/>
            <person name="Tago K."/>
            <person name="Uchiyama I."/>
            <person name="Toyoda A."/>
            <person name="Wang Y."/>
            <person name="Shimomura Y."/>
            <person name="Okubo T."/>
            <person name="Kurisu F."/>
            <person name="Hirono Y."/>
            <person name="Nonaka K."/>
            <person name="Akiyama H."/>
            <person name="Itoh T."/>
            <person name="Takami H."/>
        </authorList>
    </citation>
    <scope>NUCLEOTIDE SEQUENCE [LARGE SCALE GENOMIC DNA]</scope>
    <source>
        <strain evidence="2 3">TAO100</strain>
    </source>
</reference>
<keyword evidence="1" id="KW-0472">Membrane</keyword>
<evidence type="ECO:0000256" key="1">
    <source>
        <dbReference type="SAM" id="Phobius"/>
    </source>
</evidence>
<evidence type="ECO:0000313" key="2">
    <source>
        <dbReference type="EMBL" id="BAW80194.1"/>
    </source>
</evidence>
<gene>
    <name evidence="2" type="ORF">TAO_0824</name>
</gene>
<dbReference type="EMBL" id="AP014836">
    <property type="protein sequence ID" value="BAW80194.1"/>
    <property type="molecule type" value="Genomic_DNA"/>
</dbReference>
<dbReference type="Proteomes" id="UP000243679">
    <property type="component" value="Chromosome"/>
</dbReference>
<keyword evidence="1" id="KW-1133">Transmembrane helix</keyword>
<dbReference type="NCBIfam" id="TIGR02532">
    <property type="entry name" value="IV_pilin_GFxxxE"/>
    <property type="match status" value="1"/>
</dbReference>
<dbReference type="OrthoDB" id="6194160at2"/>
<dbReference type="Pfam" id="PF07963">
    <property type="entry name" value="N_methyl"/>
    <property type="match status" value="1"/>
</dbReference>
<name>A0A1Q2SM32_9GAMM</name>
<dbReference type="AlphaFoldDB" id="A0A1Q2SM32"/>
<dbReference type="RefSeq" id="WP_096526767.1">
    <property type="nucleotide sequence ID" value="NZ_AP014836.1"/>
</dbReference>
<accession>A0A1Q2SM32</accession>
<evidence type="ECO:0000313" key="3">
    <source>
        <dbReference type="Proteomes" id="UP000243679"/>
    </source>
</evidence>
<sequence length="168" mass="17537">MKILKPISLQKGFGLIEVLITLLVLGVSMTALAKLQGLLLRGSSAAQAQSVALNLAQGKLEDLHSFIQLATGNGVFAYADIGNNIGGNIPSGQVIVANVIYNRTWTVASYYYCSQGGGSVPTPTSSNCNKPYPDVKVVTVTVTWSDLDGPQSIGLESTLNANNPANGV</sequence>